<dbReference type="AlphaFoldDB" id="I3ZTK4"/>
<dbReference type="GeneID" id="13038532"/>
<dbReference type="HOGENOM" id="CLU_062597_0_0_2"/>
<evidence type="ECO:0008006" key="3">
    <source>
        <dbReference type="Google" id="ProtNLM"/>
    </source>
</evidence>
<dbReference type="Gene3D" id="3.20.20.370">
    <property type="entry name" value="Glycoside hydrolase/deacetylase"/>
    <property type="match status" value="1"/>
</dbReference>
<dbReference type="Proteomes" id="UP000006064">
    <property type="component" value="Chromosome"/>
</dbReference>
<sequence length="327" mass="38938">MIHIIMTIDYEIFGNGRGDVKRHMIEPMNRLLGITNRYNVPLTIMFEVYEYIYFKKYDDRLRRDFGYSPAEIIQDQINTAYEHGHDIQLHIHPQFVKMRYIHKRFIPEIPELSVFDMNEQEVYNLIRRGKETLESMISANDYQCNALRLSNMGWVPAPVHVARAMERLGIVVHSLASMCAPIRTTGYQRIGDTRVYEIPIYTVPTKGYEYLKPRYLSTLAYVWLHSPPRIFKKSDKKLTSHKDHQNCRGIKWDLSKLSYKDMIKMLDYAIEHYDYENYEIPLVMIGHTKDFFNDKNLEKFIKTVLDEYKSTVRFSTFSKFITENLQR</sequence>
<protein>
    <recommendedName>
        <fullName evidence="3">NodB homology domain-containing protein</fullName>
    </recommendedName>
</protein>
<reference evidence="1 2" key="1">
    <citation type="journal article" date="2012" name="J. Bacteriol.">
        <title>Complete Genome Sequence of the Hyperthermophilic Archaeon Thermococcus sp. Strain CL1, Isolated from a Paralvinella sp. Polychaete Worm Collected from a Hydrothermal Vent.</title>
        <authorList>
            <person name="Jung J.H."/>
            <person name="Holden J.F."/>
            <person name="Seo D.H."/>
            <person name="Park K.H."/>
            <person name="Shin H."/>
            <person name="Ryu S."/>
            <person name="Lee J.H."/>
            <person name="Park C.S."/>
        </authorList>
    </citation>
    <scope>NUCLEOTIDE SEQUENCE [LARGE SCALE GENOMIC DNA]</scope>
    <source>
        <strain evidence="2">DSM 27260 / KACC 17922 / CL1</strain>
    </source>
</reference>
<proteinExistence type="predicted"/>
<dbReference type="STRING" id="163003.CL1_0833"/>
<name>I3ZTK4_THECF</name>
<keyword evidence="2" id="KW-1185">Reference proteome</keyword>
<dbReference type="EMBL" id="CP003651">
    <property type="protein sequence ID" value="AFL95038.1"/>
    <property type="molecule type" value="Genomic_DNA"/>
</dbReference>
<evidence type="ECO:0000313" key="2">
    <source>
        <dbReference type="Proteomes" id="UP000006064"/>
    </source>
</evidence>
<dbReference type="RefSeq" id="WP_014788673.1">
    <property type="nucleotide sequence ID" value="NC_018015.1"/>
</dbReference>
<evidence type="ECO:0000313" key="1">
    <source>
        <dbReference type="EMBL" id="AFL95038.1"/>
    </source>
</evidence>
<gene>
    <name evidence="1" type="ORF">CL1_0833</name>
</gene>
<dbReference type="KEGG" id="thm:CL1_0833"/>
<organism evidence="1 2">
    <name type="scientific">Thermococcus cleftensis (strain DSM 27260 / KACC 17922 / CL1)</name>
    <dbReference type="NCBI Taxonomy" id="163003"/>
    <lineage>
        <taxon>Archaea</taxon>
        <taxon>Methanobacteriati</taxon>
        <taxon>Methanobacteriota</taxon>
        <taxon>Thermococci</taxon>
        <taxon>Thermococcales</taxon>
        <taxon>Thermococcaceae</taxon>
        <taxon>Thermococcus</taxon>
    </lineage>
</organism>
<accession>I3ZTK4</accession>